<evidence type="ECO:0008006" key="4">
    <source>
        <dbReference type="Google" id="ProtNLM"/>
    </source>
</evidence>
<organism evidence="2 3">
    <name type="scientific">Pseudomonas azotoformans</name>
    <dbReference type="NCBI Taxonomy" id="47878"/>
    <lineage>
        <taxon>Bacteria</taxon>
        <taxon>Pseudomonadati</taxon>
        <taxon>Pseudomonadota</taxon>
        <taxon>Gammaproteobacteria</taxon>
        <taxon>Pseudomonadales</taxon>
        <taxon>Pseudomonadaceae</taxon>
        <taxon>Pseudomonas</taxon>
    </lineage>
</organism>
<dbReference type="AlphaFoldDB" id="A0A127I605"/>
<feature type="compositionally biased region" description="Basic and acidic residues" evidence="1">
    <location>
        <begin position="9"/>
        <end position="26"/>
    </location>
</feature>
<accession>A0A127I605</accession>
<evidence type="ECO:0000313" key="3">
    <source>
        <dbReference type="Proteomes" id="UP000070516"/>
    </source>
</evidence>
<sequence length="232" mass="26170">MSEAFEVPSPHEKHIEHTTEHAHGRGDNFASRIAVMTALMATLGAMLSYQAGSTESEAAMDKNNAAIFKTEAANQWNYYQAKSSRQNLAELATHIPGVDAVHYKEEIERYKSQKEDVRKQAEKLEATSKQWDEKSEQALHQHHRWGPGDDRDPDRDFVGGDYLADAAGVVEADVVHRRWRRSLTGEPCLATYLTTYLWRGSLLPRHSLCTTQHRIRLDSPHGYDGSTDTPAQ</sequence>
<dbReference type="Pfam" id="PF14235">
    <property type="entry name" value="DUF4337"/>
    <property type="match status" value="1"/>
</dbReference>
<reference evidence="2 3" key="1">
    <citation type="submission" date="2016-02" db="EMBL/GenBank/DDBJ databases">
        <title>Complete genome sequence of Pseudomonas azotoformans S4.</title>
        <authorList>
            <person name="Fang Y."/>
            <person name="Wu L."/>
            <person name="Feng G."/>
        </authorList>
    </citation>
    <scope>NUCLEOTIDE SEQUENCE [LARGE SCALE GENOMIC DNA]</scope>
    <source>
        <strain evidence="2 3">S4</strain>
    </source>
</reference>
<dbReference type="InterPro" id="IPR025570">
    <property type="entry name" value="DUF4337"/>
</dbReference>
<evidence type="ECO:0000256" key="1">
    <source>
        <dbReference type="SAM" id="MobiDB-lite"/>
    </source>
</evidence>
<feature type="region of interest" description="Disordered" evidence="1">
    <location>
        <begin position="112"/>
        <end position="152"/>
    </location>
</feature>
<name>A0A127I605_PSEAZ</name>
<evidence type="ECO:0000313" key="2">
    <source>
        <dbReference type="EMBL" id="AMN82288.1"/>
    </source>
</evidence>
<proteinExistence type="predicted"/>
<feature type="compositionally biased region" description="Basic and acidic residues" evidence="1">
    <location>
        <begin position="112"/>
        <end position="139"/>
    </location>
</feature>
<feature type="region of interest" description="Disordered" evidence="1">
    <location>
        <begin position="1"/>
        <end position="26"/>
    </location>
</feature>
<dbReference type="KEGG" id="pazo:AYR47_30035"/>
<dbReference type="Proteomes" id="UP000070516">
    <property type="component" value="Chromosome"/>
</dbReference>
<protein>
    <recommendedName>
        <fullName evidence="4">DUF4337 domain-containing protein</fullName>
    </recommendedName>
</protein>
<dbReference type="EMBL" id="CP014546">
    <property type="protein sequence ID" value="AMN82288.1"/>
    <property type="molecule type" value="Genomic_DNA"/>
</dbReference>
<gene>
    <name evidence="2" type="ORF">AYR47_30035</name>
</gene>